<feature type="compositionally biased region" description="Polar residues" evidence="1">
    <location>
        <begin position="322"/>
        <end position="332"/>
    </location>
</feature>
<dbReference type="Proteomes" id="UP000780801">
    <property type="component" value="Unassembled WGS sequence"/>
</dbReference>
<feature type="region of interest" description="Disordered" evidence="1">
    <location>
        <begin position="452"/>
        <end position="471"/>
    </location>
</feature>
<protein>
    <submittedName>
        <fullName evidence="2">Uncharacterized protein</fullName>
    </submittedName>
</protein>
<dbReference type="OrthoDB" id="2436324at2759"/>
<evidence type="ECO:0000256" key="1">
    <source>
        <dbReference type="SAM" id="MobiDB-lite"/>
    </source>
</evidence>
<feature type="compositionally biased region" description="Basic and acidic residues" evidence="1">
    <location>
        <begin position="1"/>
        <end position="16"/>
    </location>
</feature>
<comment type="caution">
    <text evidence="2">The sequence shown here is derived from an EMBL/GenBank/DDBJ whole genome shotgun (WGS) entry which is preliminary data.</text>
</comment>
<gene>
    <name evidence="2" type="ORF">BGW38_006953</name>
</gene>
<dbReference type="EMBL" id="JAABOA010004506">
    <property type="protein sequence ID" value="KAF9577684.1"/>
    <property type="molecule type" value="Genomic_DNA"/>
</dbReference>
<keyword evidence="3" id="KW-1185">Reference proteome</keyword>
<dbReference type="AlphaFoldDB" id="A0A9P6FLX9"/>
<name>A0A9P6FLX9_9FUNG</name>
<feature type="non-terminal residue" evidence="2">
    <location>
        <position position="754"/>
    </location>
</feature>
<proteinExistence type="predicted"/>
<feature type="region of interest" description="Disordered" evidence="1">
    <location>
        <begin position="40"/>
        <end position="100"/>
    </location>
</feature>
<organism evidence="2 3">
    <name type="scientific">Lunasporangiospora selenospora</name>
    <dbReference type="NCBI Taxonomy" id="979761"/>
    <lineage>
        <taxon>Eukaryota</taxon>
        <taxon>Fungi</taxon>
        <taxon>Fungi incertae sedis</taxon>
        <taxon>Mucoromycota</taxon>
        <taxon>Mortierellomycotina</taxon>
        <taxon>Mortierellomycetes</taxon>
        <taxon>Mortierellales</taxon>
        <taxon>Mortierellaceae</taxon>
        <taxon>Lunasporangiospora</taxon>
    </lineage>
</organism>
<sequence>MAAKDLSRKSLDKKLGMDGSVDQWNSYIDANFQSLWEAEEEARAKISPKGRGRADSNYSTDTAGGGESSKKRGRDEDDDESDSDGKSEMEEETEPDLKEYRTCTATLQQILRQDLCAEDKERIRILLEEGQETMTVVCEEISVLARKAVHEIASGTHYIEDGITPPSRMDFDLRAVFPTGFKFRDTTIQSLIPVGAIPDLLPEHLEAKKKSDTATLLSHQFLNYIYSRFFGVQGVNAATEAKHRVWKSVVDKFALDAERCPVDVTGRVSTVNEHLTQLATNIENLWNGPTYDKLLDHTLLLLLRLHLAPEREQKQRERKANRQATRQESSPKNAEMSKRRWKRTILELCNDLDRALDKDPIGDGQRVQSILNRIVSTQALRHSAQAAGAGHFKPLDIRLDHLRTAVVSNLGIAAGDTILEAAVEADDEASVEALRRTVEKLDTDGLDISSWNFSELEDDPAEEPKARASSKVSNQVIKDPIKDLETVILEGIDFSDWDETEIEEEPAKESTIESNDEVSAEALWRAVEEELDDRDDGELAEEIEKEVGENLTNEPTRAAMMSLRSLLHMLLESPHITKEIDSNWVKKSARSGVEITEEQCRVVAKLANALRPYVAKRRIGKEGTSQGGTRAPLAHATLLAPMSIIANAILRAAGYAQSTRLLSPQISPSSTHALLLGAKGIYEVLCAKTPGHFDIKDSEGSPLKSGEKAPHHKDAVFGAFFDLEKVQRLCRKHGLRFAHRVAFVDRFTVRIMGE</sequence>
<evidence type="ECO:0000313" key="3">
    <source>
        <dbReference type="Proteomes" id="UP000780801"/>
    </source>
</evidence>
<feature type="region of interest" description="Disordered" evidence="1">
    <location>
        <begin position="312"/>
        <end position="337"/>
    </location>
</feature>
<reference evidence="2" key="1">
    <citation type="journal article" date="2020" name="Fungal Divers.">
        <title>Resolving the Mortierellaceae phylogeny through synthesis of multi-gene phylogenetics and phylogenomics.</title>
        <authorList>
            <person name="Vandepol N."/>
            <person name="Liber J."/>
            <person name="Desiro A."/>
            <person name="Na H."/>
            <person name="Kennedy M."/>
            <person name="Barry K."/>
            <person name="Grigoriev I.V."/>
            <person name="Miller A.N."/>
            <person name="O'Donnell K."/>
            <person name="Stajich J.E."/>
            <person name="Bonito G."/>
        </authorList>
    </citation>
    <scope>NUCLEOTIDE SEQUENCE</scope>
    <source>
        <strain evidence="2">KOD1015</strain>
    </source>
</reference>
<feature type="region of interest" description="Disordered" evidence="1">
    <location>
        <begin position="1"/>
        <end position="21"/>
    </location>
</feature>
<accession>A0A9P6FLX9</accession>
<evidence type="ECO:0000313" key="2">
    <source>
        <dbReference type="EMBL" id="KAF9577684.1"/>
    </source>
</evidence>